<gene>
    <name evidence="5" type="primary">yegQ</name>
    <name evidence="6" type="ORF">SAMN05216575_105127</name>
    <name evidence="5" type="ORF">SIM71_16700</name>
</gene>
<keyword evidence="1 6" id="KW-0645">Protease</keyword>
<evidence type="ECO:0000313" key="6">
    <source>
        <dbReference type="EMBL" id="SDF01298.1"/>
    </source>
</evidence>
<sequence>MPRFPELLSPAGTLKNMRYAFAYGADAVYAGQPRYSLRVRNNEFDHDNLALGINEAHAQGKQFYVVVNIAPHNAKLKTFLKDLAPVIEMAPDALIMSDPGLIMLVRQHFPQMPIHLSVQANAVNWASVEFWRQQGLTRVILSRELSLEEIEEIRSQVPGMELEVFVHGALCMAYSGRCLLSGYINRRDPNQGTCTNACRWQYQATPAGENELGEIVRMVDPTLGQGAPTTQAFVLEEAGRPGEEMAAFEDEHGTYIMNSKDLRAVQHVERLVRMGVHSLKIEGRTKSHFYVARTAQVYRRAIDDALAGKPFDPSLLGSLESLAHRGYTEGFLRRHVHDEYQNYARGSSVSERQQFVGELTGERRGELVEVRVKNRFAVGDGLELMTPQGNLRFTLEQLQNAQGQAQSVAPGDGHVLYLPLPADVQLEYGLLMRDL</sequence>
<dbReference type="GO" id="GO:0008233">
    <property type="term" value="F:peptidase activity"/>
    <property type="evidence" value="ECO:0007669"/>
    <property type="project" value="UniProtKB-KW"/>
</dbReference>
<name>A0A1G7HLM6_9GAMM</name>
<dbReference type="Proteomes" id="UP000182413">
    <property type="component" value="Unassembled WGS sequence"/>
</dbReference>
<dbReference type="GO" id="GO:0005829">
    <property type="term" value="C:cytosol"/>
    <property type="evidence" value="ECO:0007669"/>
    <property type="project" value="TreeGrafter"/>
</dbReference>
<dbReference type="OrthoDB" id="9807498at2"/>
<keyword evidence="8" id="KW-1185">Reference proteome</keyword>
<dbReference type="Proteomes" id="UP001278050">
    <property type="component" value="Unassembled WGS sequence"/>
</dbReference>
<dbReference type="InterPro" id="IPR051454">
    <property type="entry name" value="RNA/ubiquinone_mod_enzymes"/>
</dbReference>
<evidence type="ECO:0000313" key="5">
    <source>
        <dbReference type="EMBL" id="MDX5993710.1"/>
    </source>
</evidence>
<feature type="domain" description="Peptidase family U32 C-terminal" evidence="4">
    <location>
        <begin position="352"/>
        <end position="433"/>
    </location>
</feature>
<dbReference type="PANTHER" id="PTHR30217">
    <property type="entry name" value="PEPTIDASE U32 FAMILY"/>
    <property type="match status" value="1"/>
</dbReference>
<organism evidence="6 7">
    <name type="scientific">Ectopseudomonas alcaliphila</name>
    <dbReference type="NCBI Taxonomy" id="101564"/>
    <lineage>
        <taxon>Bacteria</taxon>
        <taxon>Pseudomonadati</taxon>
        <taxon>Pseudomonadota</taxon>
        <taxon>Gammaproteobacteria</taxon>
        <taxon>Pseudomonadales</taxon>
        <taxon>Pseudomonadaceae</taxon>
        <taxon>Ectopseudomonas</taxon>
    </lineage>
</organism>
<dbReference type="Pfam" id="PF16325">
    <property type="entry name" value="Peptidase_U32_C"/>
    <property type="match status" value="1"/>
</dbReference>
<proteinExistence type="inferred from homology"/>
<dbReference type="PROSITE" id="PS01276">
    <property type="entry name" value="PEPTIDASE_U32"/>
    <property type="match status" value="1"/>
</dbReference>
<dbReference type="InterPro" id="IPR032525">
    <property type="entry name" value="Peptidase_U32_C"/>
</dbReference>
<dbReference type="RefSeq" id="WP_074679813.1">
    <property type="nucleotide sequence ID" value="NZ_CBCSET010000007.1"/>
</dbReference>
<evidence type="ECO:0000256" key="2">
    <source>
        <dbReference type="ARBA" id="ARBA00022801"/>
    </source>
</evidence>
<dbReference type="PANTHER" id="PTHR30217:SF6">
    <property type="entry name" value="TRNA HYDROXYLATION PROTEIN P"/>
    <property type="match status" value="1"/>
</dbReference>
<protein>
    <submittedName>
        <fullName evidence="6">Putative protease</fullName>
    </submittedName>
    <submittedName>
        <fullName evidence="5">tRNA 5-hydroxyuridine modification protein YegQ</fullName>
    </submittedName>
</protein>
<dbReference type="NCBIfam" id="NF011996">
    <property type="entry name" value="PRK15452.1"/>
    <property type="match status" value="1"/>
</dbReference>
<evidence type="ECO:0000259" key="4">
    <source>
        <dbReference type="Pfam" id="PF16325"/>
    </source>
</evidence>
<dbReference type="Pfam" id="PF01136">
    <property type="entry name" value="Peptidase_U32"/>
    <property type="match status" value="1"/>
</dbReference>
<dbReference type="GO" id="GO:0006508">
    <property type="term" value="P:proteolysis"/>
    <property type="evidence" value="ECO:0007669"/>
    <property type="project" value="UniProtKB-KW"/>
</dbReference>
<evidence type="ECO:0000313" key="8">
    <source>
        <dbReference type="Proteomes" id="UP001278050"/>
    </source>
</evidence>
<dbReference type="Gene3D" id="2.40.30.10">
    <property type="entry name" value="Translation factors"/>
    <property type="match status" value="1"/>
</dbReference>
<evidence type="ECO:0000256" key="1">
    <source>
        <dbReference type="ARBA" id="ARBA00022670"/>
    </source>
</evidence>
<evidence type="ECO:0000256" key="3">
    <source>
        <dbReference type="ARBA" id="ARBA00038374"/>
    </source>
</evidence>
<dbReference type="AlphaFoldDB" id="A0A1G7HLM6"/>
<comment type="similarity">
    <text evidence="3">Belongs to the peptidase U32 family.</text>
</comment>
<dbReference type="EMBL" id="JAWXXP010000001">
    <property type="protein sequence ID" value="MDX5993710.1"/>
    <property type="molecule type" value="Genomic_DNA"/>
</dbReference>
<dbReference type="InterPro" id="IPR001539">
    <property type="entry name" value="Peptidase_U32"/>
</dbReference>
<dbReference type="EMBL" id="FNAE01000005">
    <property type="protein sequence ID" value="SDF01298.1"/>
    <property type="molecule type" value="Genomic_DNA"/>
</dbReference>
<keyword evidence="2" id="KW-0378">Hydrolase</keyword>
<reference evidence="6 7" key="1">
    <citation type="submission" date="2016-10" db="EMBL/GenBank/DDBJ databases">
        <authorList>
            <person name="de Groot N.N."/>
        </authorList>
    </citation>
    <scope>NUCLEOTIDE SEQUENCE [LARGE SCALE GENOMIC DNA]</scope>
    <source>
        <strain evidence="6 7">JCM 10630</strain>
    </source>
</reference>
<accession>A0A1G7HLM6</accession>
<reference evidence="5 8" key="2">
    <citation type="submission" date="2023-11" db="EMBL/GenBank/DDBJ databases">
        <title>MicrobeMod: A computational toolkit for identifying prokaryotic methylation and restriction-modification with nanopore sequencing.</title>
        <authorList>
            <person name="Crits-Christoph A."/>
            <person name="Kang S.C."/>
            <person name="Lee H."/>
            <person name="Ostrov N."/>
        </authorList>
    </citation>
    <scope>NUCLEOTIDE SEQUENCE [LARGE SCALE GENOMIC DNA]</scope>
    <source>
        <strain evidence="5 8">ATCC BAA-571</strain>
    </source>
</reference>
<evidence type="ECO:0000313" key="7">
    <source>
        <dbReference type="Proteomes" id="UP000182413"/>
    </source>
</evidence>